<dbReference type="InterPro" id="IPR051684">
    <property type="entry name" value="Electron_Trans/Redox"/>
</dbReference>
<keyword evidence="6" id="KW-0408">Iron</keyword>
<keyword evidence="5" id="KW-0249">Electron transport</keyword>
<dbReference type="GO" id="GO:0046872">
    <property type="term" value="F:metal ion binding"/>
    <property type="evidence" value="ECO:0007669"/>
    <property type="project" value="UniProtKB-KW"/>
</dbReference>
<keyword evidence="11" id="KW-1185">Reference proteome</keyword>
<proteinExistence type="predicted"/>
<protein>
    <submittedName>
        <fullName evidence="10">Ferredoxin-type protein NapH</fullName>
    </submittedName>
</protein>
<dbReference type="PANTHER" id="PTHR30176">
    <property type="entry name" value="FERREDOXIN-TYPE PROTEIN NAPH"/>
    <property type="match status" value="1"/>
</dbReference>
<evidence type="ECO:0000313" key="11">
    <source>
        <dbReference type="Proteomes" id="UP000319040"/>
    </source>
</evidence>
<keyword evidence="8" id="KW-0472">Membrane</keyword>
<dbReference type="AlphaFoldDB" id="A0A521F3S1"/>
<evidence type="ECO:0000256" key="6">
    <source>
        <dbReference type="ARBA" id="ARBA00023004"/>
    </source>
</evidence>
<sequence>MGVLKKYRFLIGRRTTQLVLLGLFVGANYLGWNILRGNFSSALLFDTVPLADPYAVVQVLASGFMASAELLLGAAIILLVYGILFGRMFCSWVCPMNIVEDFATWIHNKLGLKSSLSISRKARYWVLGLGIVLSIILGYAAFEAVSPISILHRGAIFGMGAGWAIVLAVFLFDLSLTKFGWCGHLCPLGVFYALISKYALIKVYHNKDNCTQCMKCFAVCPEKQVLRIVTKKSGIIKPSECTNCARCIEVCQDNALNLSLRTIKK</sequence>
<feature type="transmembrane region" description="Helical" evidence="8">
    <location>
        <begin position="18"/>
        <end position="35"/>
    </location>
</feature>
<dbReference type="Proteomes" id="UP000319040">
    <property type="component" value="Unassembled WGS sequence"/>
</dbReference>
<keyword evidence="2" id="KW-0004">4Fe-4S</keyword>
<keyword evidence="8" id="KW-1133">Transmembrane helix</keyword>
<dbReference type="GO" id="GO:0005886">
    <property type="term" value="C:plasma membrane"/>
    <property type="evidence" value="ECO:0007669"/>
    <property type="project" value="TreeGrafter"/>
</dbReference>
<feature type="transmembrane region" description="Helical" evidence="8">
    <location>
        <begin position="154"/>
        <end position="172"/>
    </location>
</feature>
<evidence type="ECO:0000256" key="1">
    <source>
        <dbReference type="ARBA" id="ARBA00022448"/>
    </source>
</evidence>
<dbReference type="Gene3D" id="3.30.70.20">
    <property type="match status" value="1"/>
</dbReference>
<gene>
    <name evidence="10" type="ORF">SAMN06265379_11355</name>
</gene>
<dbReference type="PROSITE" id="PS51379">
    <property type="entry name" value="4FE4S_FER_2"/>
    <property type="match status" value="2"/>
</dbReference>
<keyword evidence="8" id="KW-0812">Transmembrane</keyword>
<dbReference type="Pfam" id="PF12801">
    <property type="entry name" value="Fer4_5"/>
    <property type="match status" value="2"/>
</dbReference>
<dbReference type="GO" id="GO:0051539">
    <property type="term" value="F:4 iron, 4 sulfur cluster binding"/>
    <property type="evidence" value="ECO:0007669"/>
    <property type="project" value="UniProtKB-KW"/>
</dbReference>
<dbReference type="InterPro" id="IPR017896">
    <property type="entry name" value="4Fe4S_Fe-S-bd"/>
</dbReference>
<dbReference type="NCBIfam" id="TIGR02163">
    <property type="entry name" value="napH"/>
    <property type="match status" value="1"/>
</dbReference>
<dbReference type="SUPFAM" id="SSF54862">
    <property type="entry name" value="4Fe-4S ferredoxins"/>
    <property type="match status" value="1"/>
</dbReference>
<evidence type="ECO:0000256" key="4">
    <source>
        <dbReference type="ARBA" id="ARBA00022737"/>
    </source>
</evidence>
<evidence type="ECO:0000256" key="2">
    <source>
        <dbReference type="ARBA" id="ARBA00022485"/>
    </source>
</evidence>
<feature type="transmembrane region" description="Helical" evidence="8">
    <location>
        <begin position="179"/>
        <end position="200"/>
    </location>
</feature>
<keyword evidence="1" id="KW-0813">Transport</keyword>
<keyword evidence="4" id="KW-0677">Repeat</keyword>
<organism evidence="10 11">
    <name type="scientific">Saccharicrinis carchari</name>
    <dbReference type="NCBI Taxonomy" id="1168039"/>
    <lineage>
        <taxon>Bacteria</taxon>
        <taxon>Pseudomonadati</taxon>
        <taxon>Bacteroidota</taxon>
        <taxon>Bacteroidia</taxon>
        <taxon>Marinilabiliales</taxon>
        <taxon>Marinilabiliaceae</taxon>
        <taxon>Saccharicrinis</taxon>
    </lineage>
</organism>
<dbReference type="PANTHER" id="PTHR30176:SF3">
    <property type="entry name" value="FERREDOXIN-TYPE PROTEIN NAPH"/>
    <property type="match status" value="1"/>
</dbReference>
<evidence type="ECO:0000313" key="10">
    <source>
        <dbReference type="EMBL" id="SMO90251.1"/>
    </source>
</evidence>
<dbReference type="InterPro" id="IPR011886">
    <property type="entry name" value="NapH_MauN"/>
</dbReference>
<feature type="transmembrane region" description="Helical" evidence="8">
    <location>
        <begin position="122"/>
        <end position="142"/>
    </location>
</feature>
<dbReference type="Pfam" id="PF13237">
    <property type="entry name" value="Fer4_10"/>
    <property type="match status" value="1"/>
</dbReference>
<evidence type="ECO:0000256" key="5">
    <source>
        <dbReference type="ARBA" id="ARBA00022982"/>
    </source>
</evidence>
<evidence type="ECO:0000259" key="9">
    <source>
        <dbReference type="PROSITE" id="PS51379"/>
    </source>
</evidence>
<keyword evidence="7" id="KW-0411">Iron-sulfur</keyword>
<accession>A0A521F3S1</accession>
<evidence type="ECO:0000256" key="7">
    <source>
        <dbReference type="ARBA" id="ARBA00023014"/>
    </source>
</evidence>
<dbReference type="NCBIfam" id="NF007013">
    <property type="entry name" value="PRK09477.1"/>
    <property type="match status" value="1"/>
</dbReference>
<dbReference type="RefSeq" id="WP_142534677.1">
    <property type="nucleotide sequence ID" value="NZ_FXTB01000013.1"/>
</dbReference>
<feature type="domain" description="4Fe-4S ferredoxin-type" evidence="9">
    <location>
        <begin position="201"/>
        <end position="231"/>
    </location>
</feature>
<dbReference type="OrthoDB" id="9811700at2"/>
<reference evidence="10 11" key="1">
    <citation type="submission" date="2017-05" db="EMBL/GenBank/DDBJ databases">
        <authorList>
            <person name="Varghese N."/>
            <person name="Submissions S."/>
        </authorList>
    </citation>
    <scope>NUCLEOTIDE SEQUENCE [LARGE SCALE GENOMIC DNA]</scope>
    <source>
        <strain evidence="10 11">DSM 27040</strain>
    </source>
</reference>
<feature type="domain" description="4Fe-4S ferredoxin-type" evidence="9">
    <location>
        <begin position="232"/>
        <end position="261"/>
    </location>
</feature>
<evidence type="ECO:0000256" key="3">
    <source>
        <dbReference type="ARBA" id="ARBA00022723"/>
    </source>
</evidence>
<feature type="transmembrane region" description="Helical" evidence="8">
    <location>
        <begin position="55"/>
        <end position="81"/>
    </location>
</feature>
<evidence type="ECO:0000256" key="8">
    <source>
        <dbReference type="SAM" id="Phobius"/>
    </source>
</evidence>
<dbReference type="EMBL" id="FXTB01000013">
    <property type="protein sequence ID" value="SMO90251.1"/>
    <property type="molecule type" value="Genomic_DNA"/>
</dbReference>
<name>A0A521F3S1_SACCC</name>
<keyword evidence="3" id="KW-0479">Metal-binding</keyword>